<dbReference type="Proteomes" id="UP000005238">
    <property type="component" value="Unassembled WGS sequence"/>
</dbReference>
<dbReference type="EnsemblProtists" id="Phyra74033">
    <property type="protein sequence ID" value="Phyra74033"/>
    <property type="gene ID" value="Phyra74033"/>
</dbReference>
<dbReference type="HOGENOM" id="CLU_002760_2_2_1"/>
<dbReference type="InParanoid" id="H3GEF3"/>
<protein>
    <recommendedName>
        <fullName evidence="3">Jacalin-type lectin domain-containing protein</fullName>
    </recommendedName>
</protein>
<reference evidence="2" key="1">
    <citation type="journal article" date="2006" name="Science">
        <title>Phytophthora genome sequences uncover evolutionary origins and mechanisms of pathogenesis.</title>
        <authorList>
            <person name="Tyler B.M."/>
            <person name="Tripathy S."/>
            <person name="Zhang X."/>
            <person name="Dehal P."/>
            <person name="Jiang R.H."/>
            <person name="Aerts A."/>
            <person name="Arredondo F.D."/>
            <person name="Baxter L."/>
            <person name="Bensasson D."/>
            <person name="Beynon J.L."/>
            <person name="Chapman J."/>
            <person name="Damasceno C.M."/>
            <person name="Dorrance A.E."/>
            <person name="Dou D."/>
            <person name="Dickerman A.W."/>
            <person name="Dubchak I.L."/>
            <person name="Garbelotto M."/>
            <person name="Gijzen M."/>
            <person name="Gordon S.G."/>
            <person name="Govers F."/>
            <person name="Grunwald N.J."/>
            <person name="Huang W."/>
            <person name="Ivors K.L."/>
            <person name="Jones R.W."/>
            <person name="Kamoun S."/>
            <person name="Krampis K."/>
            <person name="Lamour K.H."/>
            <person name="Lee M.K."/>
            <person name="McDonald W.H."/>
            <person name="Medina M."/>
            <person name="Meijer H.J."/>
            <person name="Nordberg E.K."/>
            <person name="Maclean D.J."/>
            <person name="Ospina-Giraldo M.D."/>
            <person name="Morris P.F."/>
            <person name="Phuntumart V."/>
            <person name="Putnam N.H."/>
            <person name="Rash S."/>
            <person name="Rose J.K."/>
            <person name="Sakihama Y."/>
            <person name="Salamov A.A."/>
            <person name="Savidor A."/>
            <person name="Scheuring C.F."/>
            <person name="Smith B.M."/>
            <person name="Sobral B.W."/>
            <person name="Terry A."/>
            <person name="Torto-Alalibo T.A."/>
            <person name="Win J."/>
            <person name="Xu Z."/>
            <person name="Zhang H."/>
            <person name="Grigoriev I.V."/>
            <person name="Rokhsar D.S."/>
            <person name="Boore J.L."/>
        </authorList>
    </citation>
    <scope>NUCLEOTIDE SEQUENCE [LARGE SCALE GENOMIC DNA]</scope>
    <source>
        <strain evidence="2">Pr102</strain>
    </source>
</reference>
<dbReference type="AlphaFoldDB" id="H3GEF3"/>
<evidence type="ECO:0008006" key="3">
    <source>
        <dbReference type="Google" id="ProtNLM"/>
    </source>
</evidence>
<evidence type="ECO:0000313" key="1">
    <source>
        <dbReference type="EnsemblProtists" id="Phyra74033"/>
    </source>
</evidence>
<evidence type="ECO:0000313" key="2">
    <source>
        <dbReference type="Proteomes" id="UP000005238"/>
    </source>
</evidence>
<keyword evidence="2" id="KW-1185">Reference proteome</keyword>
<name>H3GEF3_PHYRM</name>
<reference evidence="1" key="2">
    <citation type="submission" date="2015-06" db="UniProtKB">
        <authorList>
            <consortium name="EnsemblProtists"/>
        </authorList>
    </citation>
    <scope>IDENTIFICATION</scope>
    <source>
        <strain evidence="1">Pr102</strain>
    </source>
</reference>
<dbReference type="EMBL" id="DS566003">
    <property type="status" value="NOT_ANNOTATED_CDS"/>
    <property type="molecule type" value="Genomic_DNA"/>
</dbReference>
<organism evidence="1 2">
    <name type="scientific">Phytophthora ramorum</name>
    <name type="common">Sudden oak death agent</name>
    <dbReference type="NCBI Taxonomy" id="164328"/>
    <lineage>
        <taxon>Eukaryota</taxon>
        <taxon>Sar</taxon>
        <taxon>Stramenopiles</taxon>
        <taxon>Oomycota</taxon>
        <taxon>Peronosporomycetes</taxon>
        <taxon>Peronosporales</taxon>
        <taxon>Peronosporaceae</taxon>
        <taxon>Phytophthora</taxon>
    </lineage>
</organism>
<proteinExistence type="predicted"/>
<accession>H3GEF3</accession>
<sequence length="436" mass="46831">MSLATFGLYGEFKSMAKGIQTAFKCAKEMANLVKQLTKYTRNIKVSDPQTSQDKLLTMLYQTDNVVFDLPVTICTCLGIKVAEKVKFADKVTNTAELVLKEVISNANSIVSSWSSFTSFMEKVALGEPISSLNETDITSLKSAMESNTTCGFDMKRVADRTWMTVAALRQQNPEMSENDLRVAMSKSDLVLSEIPIVTNNCMTELIDESGEATAYTTRGTLRKTFSGIVEDLITSGTSSNGTFLAAEEYAYKVADKVASFYGVWDVTGITNVLAEYFQTICGPTKFIGDIDDGTAEDALGLTMAGDAFNGSSGSWTKEGDGTVSITFESSDTDDVTVNIQSGGSKLDEVDVATGETVTWSSNVTALGGKTLYLDRWRPGILGLPGTGGGSLLMWVPRATESGGNLKLAFGLQHVAPDVGPIQLVVITVVFLSAIRI</sequence>